<sequence>MFAVKVVFLSLTVVSICANPTSDNLNQSPSSTEKLPSNPKQETEVKPAIEIIPIQQKSHDETVKPHRLSKRFIPSFLIPSKYNNDLGYPFKRSGSLSTRDAWPVDGRFPPLLKNGYSGYRLNDRDFIKSYEPEVLNYVLGLSKPKRFFGLLPAKEPRRKDLPPRLGEESAPRFARAFNPNPIENPRPPPVIVTLRDLLRHYKTSRYQDPLDIPESRFLAQNFRIDNPVNINNLKLDVEAEEDLFSAFGSDYSANDNVDYSETIEEESSDDDQQTATDDKHQPLSRKEEFEKFKTFMSLVVAQLKDLNRL</sequence>
<feature type="signal peptide" evidence="2">
    <location>
        <begin position="1"/>
        <end position="18"/>
    </location>
</feature>
<evidence type="ECO:0000256" key="2">
    <source>
        <dbReference type="SAM" id="SignalP"/>
    </source>
</evidence>
<keyword evidence="4" id="KW-1185">Reference proteome</keyword>
<feature type="region of interest" description="Disordered" evidence="1">
    <location>
        <begin position="262"/>
        <end position="285"/>
    </location>
</feature>
<evidence type="ECO:0000256" key="1">
    <source>
        <dbReference type="SAM" id="MobiDB-lite"/>
    </source>
</evidence>
<dbReference type="Proteomes" id="UP001152320">
    <property type="component" value="Chromosome 13"/>
</dbReference>
<gene>
    <name evidence="3" type="ORF">HOLleu_27026</name>
</gene>
<proteinExistence type="predicted"/>
<evidence type="ECO:0000313" key="4">
    <source>
        <dbReference type="Proteomes" id="UP001152320"/>
    </source>
</evidence>
<evidence type="ECO:0000313" key="3">
    <source>
        <dbReference type="EMBL" id="KAJ8030572.1"/>
    </source>
</evidence>
<feature type="compositionally biased region" description="Basic and acidic residues" evidence="1">
    <location>
        <begin position="276"/>
        <end position="285"/>
    </location>
</feature>
<comment type="caution">
    <text evidence="3">The sequence shown here is derived from an EMBL/GenBank/DDBJ whole genome shotgun (WGS) entry which is preliminary data.</text>
</comment>
<dbReference type="AlphaFoldDB" id="A0A9Q1BPP2"/>
<reference evidence="3" key="1">
    <citation type="submission" date="2021-10" db="EMBL/GenBank/DDBJ databases">
        <title>Tropical sea cucumber genome reveals ecological adaptation and Cuvierian tubules defense mechanism.</title>
        <authorList>
            <person name="Chen T."/>
        </authorList>
    </citation>
    <scope>NUCLEOTIDE SEQUENCE</scope>
    <source>
        <strain evidence="3">Nanhai2018</strain>
        <tissue evidence="3">Muscle</tissue>
    </source>
</reference>
<accession>A0A9Q1BPP2</accession>
<name>A0A9Q1BPP2_HOLLE</name>
<feature type="compositionally biased region" description="Acidic residues" evidence="1">
    <location>
        <begin position="262"/>
        <end position="272"/>
    </location>
</feature>
<feature type="compositionally biased region" description="Polar residues" evidence="1">
    <location>
        <begin position="22"/>
        <end position="40"/>
    </location>
</feature>
<keyword evidence="2" id="KW-0732">Signal</keyword>
<dbReference type="EMBL" id="JAIZAY010000013">
    <property type="protein sequence ID" value="KAJ8030572.1"/>
    <property type="molecule type" value="Genomic_DNA"/>
</dbReference>
<feature type="region of interest" description="Disordered" evidence="1">
    <location>
        <begin position="22"/>
        <end position="43"/>
    </location>
</feature>
<protein>
    <submittedName>
        <fullName evidence="3">Uncharacterized protein</fullName>
    </submittedName>
</protein>
<feature type="chain" id="PRO_5040178704" evidence="2">
    <location>
        <begin position="19"/>
        <end position="309"/>
    </location>
</feature>
<organism evidence="3 4">
    <name type="scientific">Holothuria leucospilota</name>
    <name type="common">Black long sea cucumber</name>
    <name type="synonym">Mertensiothuria leucospilota</name>
    <dbReference type="NCBI Taxonomy" id="206669"/>
    <lineage>
        <taxon>Eukaryota</taxon>
        <taxon>Metazoa</taxon>
        <taxon>Echinodermata</taxon>
        <taxon>Eleutherozoa</taxon>
        <taxon>Echinozoa</taxon>
        <taxon>Holothuroidea</taxon>
        <taxon>Aspidochirotacea</taxon>
        <taxon>Aspidochirotida</taxon>
        <taxon>Holothuriidae</taxon>
        <taxon>Holothuria</taxon>
    </lineage>
</organism>